<keyword evidence="2" id="KW-0472">Membrane</keyword>
<evidence type="ECO:0000259" key="5">
    <source>
        <dbReference type="Pfam" id="PF22820"/>
    </source>
</evidence>
<evidence type="ECO:0008006" key="8">
    <source>
        <dbReference type="Google" id="ProtNLM"/>
    </source>
</evidence>
<keyword evidence="7" id="KW-1185">Reference proteome</keyword>
<organism evidence="6 7">
    <name type="scientific">Peribacillus glennii</name>
    <dbReference type="NCBI Taxonomy" id="2303991"/>
    <lineage>
        <taxon>Bacteria</taxon>
        <taxon>Bacillati</taxon>
        <taxon>Bacillota</taxon>
        <taxon>Bacilli</taxon>
        <taxon>Bacillales</taxon>
        <taxon>Bacillaceae</taxon>
        <taxon>Peribacillus</taxon>
    </lineage>
</organism>
<comment type="caution">
    <text evidence="6">The sequence shown here is derived from an EMBL/GenBank/DDBJ whole genome shotgun (WGS) entry which is preliminary data.</text>
</comment>
<dbReference type="AlphaFoldDB" id="A0A372L7B7"/>
<proteinExistence type="predicted"/>
<dbReference type="GO" id="GO:0005886">
    <property type="term" value="C:plasma membrane"/>
    <property type="evidence" value="ECO:0007669"/>
    <property type="project" value="UniProtKB-SubCell"/>
</dbReference>
<accession>A0A372L7B7</accession>
<dbReference type="PANTHER" id="PTHR40038:SF1">
    <property type="entry name" value="MEMBRANE-ASSOCIATED PROTEIN TCAA"/>
    <property type="match status" value="1"/>
</dbReference>
<feature type="region of interest" description="Disordered" evidence="1">
    <location>
        <begin position="73"/>
        <end position="92"/>
    </location>
</feature>
<evidence type="ECO:0000259" key="4">
    <source>
        <dbReference type="Pfam" id="PF22813"/>
    </source>
</evidence>
<dbReference type="PANTHER" id="PTHR40038">
    <property type="entry name" value="MEMBRANE-ASSOCIATED PROTEIN TCAA"/>
    <property type="match status" value="1"/>
</dbReference>
<feature type="domain" description="TcaA 4th" evidence="5">
    <location>
        <begin position="304"/>
        <end position="374"/>
    </location>
</feature>
<keyword evidence="2" id="KW-1133">Transmembrane helix</keyword>
<name>A0A372L7B7_9BACI</name>
<reference evidence="6 7" key="1">
    <citation type="submission" date="2018-08" db="EMBL/GenBank/DDBJ databases">
        <title>Bacillus chawlae sp. nov., Bacillus glennii sp. nov., and Bacillus saganii sp. nov. Isolated from the Vehicle Assembly Building at Kennedy Space Center where the Viking Spacecraft were Assembled.</title>
        <authorList>
            <person name="Seuylemezian A."/>
            <person name="Vaishampayan P."/>
        </authorList>
    </citation>
    <scope>NUCLEOTIDE SEQUENCE [LARGE SCALE GENOMIC DNA]</scope>
    <source>
        <strain evidence="6 7">V44-8</strain>
    </source>
</reference>
<protein>
    <recommendedName>
        <fullName evidence="8">Zinc-ribbon domain-containing protein</fullName>
    </recommendedName>
</protein>
<dbReference type="Pfam" id="PF22813">
    <property type="entry name" value="TcaA_2nd"/>
    <property type="match status" value="1"/>
</dbReference>
<dbReference type="Pfam" id="PF13240">
    <property type="entry name" value="Zn_Ribbon_1"/>
    <property type="match status" value="1"/>
</dbReference>
<dbReference type="InterPro" id="IPR054529">
    <property type="entry name" value="TcaA_2nd"/>
</dbReference>
<feature type="domain" description="Zinc-ribbon" evidence="3">
    <location>
        <begin position="51"/>
        <end position="72"/>
    </location>
</feature>
<gene>
    <name evidence="6" type="ORF">D0466_19230</name>
</gene>
<feature type="domain" description="TcaA second" evidence="4">
    <location>
        <begin position="128"/>
        <end position="222"/>
    </location>
</feature>
<evidence type="ECO:0000256" key="2">
    <source>
        <dbReference type="SAM" id="Phobius"/>
    </source>
</evidence>
<evidence type="ECO:0000259" key="3">
    <source>
        <dbReference type="Pfam" id="PF13240"/>
    </source>
</evidence>
<dbReference type="Proteomes" id="UP000262939">
    <property type="component" value="Unassembled WGS sequence"/>
</dbReference>
<dbReference type="InterPro" id="IPR026870">
    <property type="entry name" value="Zinc_ribbon_dom"/>
</dbReference>
<feature type="domain" description="TcaA 4th" evidence="5">
    <location>
        <begin position="228"/>
        <end position="298"/>
    </location>
</feature>
<evidence type="ECO:0000313" key="7">
    <source>
        <dbReference type="Proteomes" id="UP000262939"/>
    </source>
</evidence>
<feature type="transmembrane region" description="Helical" evidence="2">
    <location>
        <begin position="14"/>
        <end position="39"/>
    </location>
</feature>
<dbReference type="Pfam" id="PF22820">
    <property type="entry name" value="TcaA_3rd_4th"/>
    <property type="match status" value="2"/>
</dbReference>
<dbReference type="InterPro" id="IPR054530">
    <property type="entry name" value="TcaA_4th"/>
</dbReference>
<dbReference type="EMBL" id="QVTD01000017">
    <property type="protein sequence ID" value="RFU61118.1"/>
    <property type="molecule type" value="Genomic_DNA"/>
</dbReference>
<sequence>MNLNKNVLDRTKSFFKIVIFCMLLYIKMSNNIILLDITLELEGERGRIMVYCNNCGEQLKKDQTFCTGCGATVKQREPEPTKPQRSVNKASSSILKSKKSKILALSVLLLALIGFGGYKTAQAMNKPIKVVTKFEQAVQNKDEKALTNLLNKGQDEMVVEESESKMLLDYFHNNPDLLAETKDNLRREAQSLENDSLMSTKTKGIFTLVESKKKWGVISQYGVSFQPVYFRVTANQSDASIIIDGKDRGKLKEEDERTIGPLLPIEHELKGSFKGEYATVTDKQKVDPKDYEGNKIDVEFDLSGEQVDLYSNYDEATVFINGKSTGKSVRELGTIGPVSLDGSIKVHAELKMQGKKLTSEAIPVTDNSDSLDLTIDDTVIQEAEARKAEAAAAAEERAVQAAAEVETAKSDIEDVIYSHYNDISSGFYSDAYELFSSGRKAKVGYTNWEKGYKNNLSDEVKYVVVDDVKGDKATASFEMVSRDSKPNGDTLVQTWGGKWHLVKEPSGWKLSEADIKKLQARTE</sequence>
<evidence type="ECO:0000313" key="6">
    <source>
        <dbReference type="EMBL" id="RFU61118.1"/>
    </source>
</evidence>
<keyword evidence="2" id="KW-0812">Transmembrane</keyword>
<evidence type="ECO:0000256" key="1">
    <source>
        <dbReference type="SAM" id="MobiDB-lite"/>
    </source>
</evidence>